<protein>
    <submittedName>
        <fullName evidence="2">Uncharacterized protein</fullName>
    </submittedName>
</protein>
<reference evidence="2 3" key="1">
    <citation type="submission" date="2019-05" db="EMBL/GenBank/DDBJ databases">
        <title>Another draft genome of Portunus trituberculatus and its Hox gene families provides insights of decapod evolution.</title>
        <authorList>
            <person name="Jeong J.-H."/>
            <person name="Song I."/>
            <person name="Kim S."/>
            <person name="Choi T."/>
            <person name="Kim D."/>
            <person name="Ryu S."/>
            <person name="Kim W."/>
        </authorList>
    </citation>
    <scope>NUCLEOTIDE SEQUENCE [LARGE SCALE GENOMIC DNA]</scope>
    <source>
        <tissue evidence="2">Muscle</tissue>
    </source>
</reference>
<evidence type="ECO:0000313" key="2">
    <source>
        <dbReference type="EMBL" id="MPC55965.1"/>
    </source>
</evidence>
<keyword evidence="3" id="KW-1185">Reference proteome</keyword>
<proteinExistence type="predicted"/>
<gene>
    <name evidence="2" type="ORF">E2C01_049913</name>
</gene>
<dbReference type="EMBL" id="VSRR010013585">
    <property type="protein sequence ID" value="MPC55965.1"/>
    <property type="molecule type" value="Genomic_DNA"/>
</dbReference>
<name>A0A5B7GF25_PORTR</name>
<dbReference type="AlphaFoldDB" id="A0A5B7GF25"/>
<evidence type="ECO:0000256" key="1">
    <source>
        <dbReference type="SAM" id="MobiDB-lite"/>
    </source>
</evidence>
<feature type="region of interest" description="Disordered" evidence="1">
    <location>
        <begin position="73"/>
        <end position="95"/>
    </location>
</feature>
<accession>A0A5B7GF25</accession>
<comment type="caution">
    <text evidence="2">The sequence shown here is derived from an EMBL/GenBank/DDBJ whole genome shotgun (WGS) entry which is preliminary data.</text>
</comment>
<evidence type="ECO:0000313" key="3">
    <source>
        <dbReference type="Proteomes" id="UP000324222"/>
    </source>
</evidence>
<dbReference type="Proteomes" id="UP000324222">
    <property type="component" value="Unassembled WGS sequence"/>
</dbReference>
<sequence>MWRDCDGPKRFGRMCVEESWQYVESRLILTLTCTPFVAIAIAIAAPHSQTCAAATAAPVTTADCPTHTHLSSISLSPQTSAPNTHPASHSAVSRPNVCHSQPASLHLPCVTTPSAVVPPSCHMSSLVPPNNTTNQTLRGGQAG</sequence>
<organism evidence="2 3">
    <name type="scientific">Portunus trituberculatus</name>
    <name type="common">Swimming crab</name>
    <name type="synonym">Neptunus trituberculatus</name>
    <dbReference type="NCBI Taxonomy" id="210409"/>
    <lineage>
        <taxon>Eukaryota</taxon>
        <taxon>Metazoa</taxon>
        <taxon>Ecdysozoa</taxon>
        <taxon>Arthropoda</taxon>
        <taxon>Crustacea</taxon>
        <taxon>Multicrustacea</taxon>
        <taxon>Malacostraca</taxon>
        <taxon>Eumalacostraca</taxon>
        <taxon>Eucarida</taxon>
        <taxon>Decapoda</taxon>
        <taxon>Pleocyemata</taxon>
        <taxon>Brachyura</taxon>
        <taxon>Eubrachyura</taxon>
        <taxon>Portunoidea</taxon>
        <taxon>Portunidae</taxon>
        <taxon>Portuninae</taxon>
        <taxon>Portunus</taxon>
    </lineage>
</organism>